<evidence type="ECO:0000313" key="6">
    <source>
        <dbReference type="EMBL" id="MBA8956007.1"/>
    </source>
</evidence>
<comment type="caution">
    <text evidence="6">The sequence shown here is derived from an EMBL/GenBank/DDBJ whole genome shotgun (WGS) entry which is preliminary data.</text>
</comment>
<name>A0A7W3QQW4_ACTNM</name>
<dbReference type="PANTHER" id="PTHR43284">
    <property type="entry name" value="ASPARAGINE SYNTHETASE (GLUTAMINE-HYDROLYZING)"/>
    <property type="match status" value="1"/>
</dbReference>
<dbReference type="GO" id="GO:0006529">
    <property type="term" value="P:asparagine biosynthetic process"/>
    <property type="evidence" value="ECO:0007669"/>
    <property type="project" value="UniProtKB-KW"/>
</dbReference>
<dbReference type="PANTHER" id="PTHR43284:SF1">
    <property type="entry name" value="ASPARAGINE SYNTHETASE"/>
    <property type="match status" value="1"/>
</dbReference>
<comment type="pathway">
    <text evidence="1">Amino-acid biosynthesis; L-asparagine biosynthesis; L-asparagine from L-aspartate (L-Gln route): step 1/1.</text>
</comment>
<comment type="catalytic activity">
    <reaction evidence="4">
        <text>L-aspartate + L-glutamine + ATP + H2O = L-asparagine + L-glutamate + AMP + diphosphate + H(+)</text>
        <dbReference type="Rhea" id="RHEA:12228"/>
        <dbReference type="ChEBI" id="CHEBI:15377"/>
        <dbReference type="ChEBI" id="CHEBI:15378"/>
        <dbReference type="ChEBI" id="CHEBI:29985"/>
        <dbReference type="ChEBI" id="CHEBI:29991"/>
        <dbReference type="ChEBI" id="CHEBI:30616"/>
        <dbReference type="ChEBI" id="CHEBI:33019"/>
        <dbReference type="ChEBI" id="CHEBI:58048"/>
        <dbReference type="ChEBI" id="CHEBI:58359"/>
        <dbReference type="ChEBI" id="CHEBI:456215"/>
        <dbReference type="EC" id="6.3.5.4"/>
    </reaction>
</comment>
<dbReference type="SUPFAM" id="SSF52402">
    <property type="entry name" value="Adenine nucleotide alpha hydrolases-like"/>
    <property type="match status" value="1"/>
</dbReference>
<sequence>MDFFVLPDTPGATAVFGELARTPDRTGRTPFPNALPHGSGRPWIVGDWAGETVVEAVAGNDRVALFGPASVSAGQLREAVGRARSVRDLDALCARVSGSFHLVASIAGEVRVQGTVSAARRVFHTRRAGVTVAATAPTPLVGDLDDTDLDEELLACRLLAPWPPWPFSERPLWRGVETVPVGCFLELDRSGRGRHVRWWRPPKPHLPLEEGAARVREALREAVAVRARGAATISADLSGGMDSTSLCFLAADAVDRLVTTRWEAVNPTDEDQVWAGLAADHLPDARHLVLPRETAPSWFADLAEPDPDIEGPFAWIRTRSRLTHMARQVAAAGSADHLTGHGGDELFMSSPLDLHTLARTRRAGAIRHLRAHRAMYRWRLVPTVRGLLENGSFGSWLVSSAGTLTDPVRETGGSPSFSWGIGYRLPPWATPDAVAAVRRLLRRTGAAGPEPLAPQRGRHATLQDVRLCGDTLRRVDRLTSRSGVRWHAPFVDDRVVEAALAIRIEDTTMPDRYKPALTTAMRGVLPDAVRGRATKAEYSAEAYDSLRRRRAELLELCGADMRLARLGLVDAARVRSVLEALPPSSLALTPLISTFACETWLRSVEAARSVAAGGPL</sequence>
<evidence type="ECO:0000259" key="5">
    <source>
        <dbReference type="Pfam" id="PF00733"/>
    </source>
</evidence>
<keyword evidence="7" id="KW-1185">Reference proteome</keyword>
<organism evidence="6 7">
    <name type="scientific">Actinomadura namibiensis</name>
    <dbReference type="NCBI Taxonomy" id="182080"/>
    <lineage>
        <taxon>Bacteria</taxon>
        <taxon>Bacillati</taxon>
        <taxon>Actinomycetota</taxon>
        <taxon>Actinomycetes</taxon>
        <taxon>Streptosporangiales</taxon>
        <taxon>Thermomonosporaceae</taxon>
        <taxon>Actinomadura</taxon>
    </lineage>
</organism>
<dbReference type="AlphaFoldDB" id="A0A7W3QQW4"/>
<evidence type="ECO:0000256" key="1">
    <source>
        <dbReference type="ARBA" id="ARBA00005187"/>
    </source>
</evidence>
<dbReference type="Gene3D" id="3.40.50.620">
    <property type="entry name" value="HUPs"/>
    <property type="match status" value="2"/>
</dbReference>
<dbReference type="EC" id="6.3.5.4" evidence="2"/>
<dbReference type="InterPro" id="IPR001962">
    <property type="entry name" value="Asn_synthase"/>
</dbReference>
<evidence type="ECO:0000313" key="7">
    <source>
        <dbReference type="Proteomes" id="UP000572680"/>
    </source>
</evidence>
<evidence type="ECO:0000256" key="3">
    <source>
        <dbReference type="ARBA" id="ARBA00022888"/>
    </source>
</evidence>
<keyword evidence="6" id="KW-0436">Ligase</keyword>
<keyword evidence="3" id="KW-0061">Asparagine biosynthesis</keyword>
<dbReference type="Pfam" id="PF00733">
    <property type="entry name" value="Asn_synthase"/>
    <property type="match status" value="1"/>
</dbReference>
<dbReference type="RefSeq" id="WP_182847962.1">
    <property type="nucleotide sequence ID" value="NZ_BAAALP010000080.1"/>
</dbReference>
<dbReference type="InterPro" id="IPR014729">
    <property type="entry name" value="Rossmann-like_a/b/a_fold"/>
</dbReference>
<reference evidence="6 7" key="1">
    <citation type="submission" date="2020-08" db="EMBL/GenBank/DDBJ databases">
        <title>Genomic Encyclopedia of Type Strains, Phase IV (KMG-IV): sequencing the most valuable type-strain genomes for metagenomic binning, comparative biology and taxonomic classification.</title>
        <authorList>
            <person name="Goeker M."/>
        </authorList>
    </citation>
    <scope>NUCLEOTIDE SEQUENCE [LARGE SCALE GENOMIC DNA]</scope>
    <source>
        <strain evidence="6 7">DSM 44197</strain>
    </source>
</reference>
<dbReference type="InterPro" id="IPR051786">
    <property type="entry name" value="ASN_synthetase/amidase"/>
</dbReference>
<feature type="domain" description="Asparagine synthetase" evidence="5">
    <location>
        <begin position="215"/>
        <end position="602"/>
    </location>
</feature>
<keyword evidence="3" id="KW-0028">Amino-acid biosynthesis</keyword>
<evidence type="ECO:0000256" key="4">
    <source>
        <dbReference type="ARBA" id="ARBA00048741"/>
    </source>
</evidence>
<dbReference type="GO" id="GO:0004066">
    <property type="term" value="F:asparagine synthase (glutamine-hydrolyzing) activity"/>
    <property type="evidence" value="ECO:0007669"/>
    <property type="project" value="UniProtKB-EC"/>
</dbReference>
<accession>A0A7W3QQW4</accession>
<protein>
    <recommendedName>
        <fullName evidence="2">asparagine synthase (glutamine-hydrolyzing)</fullName>
        <ecNumber evidence="2">6.3.5.4</ecNumber>
    </recommendedName>
</protein>
<proteinExistence type="predicted"/>
<gene>
    <name evidence="6" type="ORF">HNR61_007689</name>
</gene>
<evidence type="ECO:0000256" key="2">
    <source>
        <dbReference type="ARBA" id="ARBA00012737"/>
    </source>
</evidence>
<dbReference type="Proteomes" id="UP000572680">
    <property type="component" value="Unassembled WGS sequence"/>
</dbReference>
<dbReference type="EMBL" id="JACJIA010000014">
    <property type="protein sequence ID" value="MBA8956007.1"/>
    <property type="molecule type" value="Genomic_DNA"/>
</dbReference>